<reference evidence="2 3" key="1">
    <citation type="submission" date="2019-12" db="EMBL/GenBank/DDBJ databases">
        <title>Isolation and characterization of three novel carbon monoxide-oxidizing members of Halobacteria from salione crusts and soils.</title>
        <authorList>
            <person name="Myers M.R."/>
            <person name="King G.M."/>
        </authorList>
    </citation>
    <scope>NUCLEOTIDE SEQUENCE [LARGE SCALE GENOMIC DNA]</scope>
    <source>
        <strain evidence="2 3">WSA2</strain>
    </source>
</reference>
<evidence type="ECO:0000313" key="2">
    <source>
        <dbReference type="EMBL" id="MXR42027.1"/>
    </source>
</evidence>
<evidence type="ECO:0000256" key="1">
    <source>
        <dbReference type="SAM" id="Phobius"/>
    </source>
</evidence>
<dbReference type="Proteomes" id="UP000437065">
    <property type="component" value="Unassembled WGS sequence"/>
</dbReference>
<keyword evidence="3" id="KW-1185">Reference proteome</keyword>
<keyword evidence="1" id="KW-0472">Membrane</keyword>
<proteinExistence type="predicted"/>
<evidence type="ECO:0000313" key="3">
    <source>
        <dbReference type="Proteomes" id="UP000437065"/>
    </source>
</evidence>
<comment type="caution">
    <text evidence="2">The sequence shown here is derived from an EMBL/GenBank/DDBJ whole genome shotgun (WGS) entry which is preliminary data.</text>
</comment>
<dbReference type="AlphaFoldDB" id="A0A6B0STZ3"/>
<accession>A0A6B0STZ3</accession>
<dbReference type="RefSeq" id="WP_159667541.1">
    <property type="nucleotide sequence ID" value="NZ_WUUS01000007.1"/>
</dbReference>
<organism evidence="2 3">
    <name type="scientific">Halobaculum saliterrae</name>
    <dbReference type="NCBI Taxonomy" id="2073113"/>
    <lineage>
        <taxon>Archaea</taxon>
        <taxon>Methanobacteriati</taxon>
        <taxon>Methanobacteriota</taxon>
        <taxon>Stenosarchaea group</taxon>
        <taxon>Halobacteria</taxon>
        <taxon>Halobacteriales</taxon>
        <taxon>Haloferacaceae</taxon>
        <taxon>Halobaculum</taxon>
    </lineage>
</organism>
<keyword evidence="1" id="KW-0812">Transmembrane</keyword>
<feature type="transmembrane region" description="Helical" evidence="1">
    <location>
        <begin position="71"/>
        <end position="91"/>
    </location>
</feature>
<name>A0A6B0STZ3_9EURY</name>
<dbReference type="EMBL" id="WUUS01000007">
    <property type="protein sequence ID" value="MXR42027.1"/>
    <property type="molecule type" value="Genomic_DNA"/>
</dbReference>
<protein>
    <submittedName>
        <fullName evidence="2">Uncharacterized protein</fullName>
    </submittedName>
</protein>
<feature type="transmembrane region" description="Helical" evidence="1">
    <location>
        <begin position="97"/>
        <end position="117"/>
    </location>
</feature>
<gene>
    <name evidence="2" type="ORF">GRX01_11850</name>
</gene>
<sequence length="132" mass="12938">MKPRHRDGLLALAATVVLLAGAAALGVAPASLLAPPAPLAAAVGALGAVAIELAMAARPEAARRVWADARVRWGGTLLVAAGGPAAVAFGRPVVGRIVVAGLAGGLLAYFLLLAGVLSGTLPPPETWLDDGG</sequence>
<keyword evidence="1" id="KW-1133">Transmembrane helix</keyword>
<feature type="transmembrane region" description="Helical" evidence="1">
    <location>
        <begin position="40"/>
        <end position="59"/>
    </location>
</feature>